<accession>A0ABW7LR60</accession>
<dbReference type="InterPro" id="IPR030678">
    <property type="entry name" value="Peptide/Ni-bd"/>
</dbReference>
<dbReference type="EMBL" id="JBIMPR010000011">
    <property type="protein sequence ID" value="MFH5775562.1"/>
    <property type="molecule type" value="Genomic_DNA"/>
</dbReference>
<evidence type="ECO:0000313" key="5">
    <source>
        <dbReference type="EMBL" id="MFH5775562.1"/>
    </source>
</evidence>
<feature type="signal peptide" evidence="3">
    <location>
        <begin position="1"/>
        <end position="29"/>
    </location>
</feature>
<comment type="subcellular location">
    <subcellularLocation>
        <location evidence="1">Periplasm</location>
    </subcellularLocation>
</comment>
<keyword evidence="3" id="KW-0732">Signal</keyword>
<dbReference type="PIRSF" id="PIRSF002741">
    <property type="entry name" value="MppA"/>
    <property type="match status" value="1"/>
</dbReference>
<gene>
    <name evidence="5" type="ORF">ACHFJ0_15020</name>
</gene>
<evidence type="ECO:0000256" key="1">
    <source>
        <dbReference type="ARBA" id="ARBA00004418"/>
    </source>
</evidence>
<dbReference type="InterPro" id="IPR039424">
    <property type="entry name" value="SBP_5"/>
</dbReference>
<reference evidence="5 6" key="1">
    <citation type="submission" date="2024-10" db="EMBL/GenBank/DDBJ databases">
        <title>Paracoccus drimophilus sp. nov., a novel bacterium from corn roots in Hunan.</title>
        <authorList>
            <person name="Li X."/>
        </authorList>
    </citation>
    <scope>NUCLEOTIDE SEQUENCE [LARGE SCALE GENOMIC DNA]</scope>
    <source>
        <strain evidence="5 6">NGMCC 1.201697</strain>
    </source>
</reference>
<dbReference type="Proteomes" id="UP001609376">
    <property type="component" value="Unassembled WGS sequence"/>
</dbReference>
<proteinExistence type="inferred from homology"/>
<comment type="caution">
    <text evidence="5">The sequence shown here is derived from an EMBL/GenBank/DDBJ whole genome shotgun (WGS) entry which is preliminary data.</text>
</comment>
<evidence type="ECO:0000259" key="4">
    <source>
        <dbReference type="Pfam" id="PF00496"/>
    </source>
</evidence>
<keyword evidence="6" id="KW-1185">Reference proteome</keyword>
<feature type="chain" id="PRO_5046755887" evidence="3">
    <location>
        <begin position="30"/>
        <end position="582"/>
    </location>
</feature>
<dbReference type="PANTHER" id="PTHR30290">
    <property type="entry name" value="PERIPLASMIC BINDING COMPONENT OF ABC TRANSPORTER"/>
    <property type="match status" value="1"/>
</dbReference>
<evidence type="ECO:0000313" key="6">
    <source>
        <dbReference type="Proteomes" id="UP001609376"/>
    </source>
</evidence>
<dbReference type="Gene3D" id="3.40.190.10">
    <property type="entry name" value="Periplasmic binding protein-like II"/>
    <property type="match status" value="1"/>
</dbReference>
<feature type="domain" description="Solute-binding protein family 5" evidence="4">
    <location>
        <begin position="85"/>
        <end position="480"/>
    </location>
</feature>
<evidence type="ECO:0000256" key="3">
    <source>
        <dbReference type="SAM" id="SignalP"/>
    </source>
</evidence>
<evidence type="ECO:0000256" key="2">
    <source>
        <dbReference type="ARBA" id="ARBA00005695"/>
    </source>
</evidence>
<dbReference type="SUPFAM" id="SSF53850">
    <property type="entry name" value="Periplasmic binding protein-like II"/>
    <property type="match status" value="1"/>
</dbReference>
<name>A0ABW7LR60_9RHOB</name>
<dbReference type="Gene3D" id="3.10.105.10">
    <property type="entry name" value="Dipeptide-binding Protein, Domain 3"/>
    <property type="match status" value="1"/>
</dbReference>
<protein>
    <submittedName>
        <fullName evidence="5">ABC transporter substrate-binding protein</fullName>
    </submittedName>
</protein>
<dbReference type="PANTHER" id="PTHR30290:SF83">
    <property type="entry name" value="ABC TRANSPORTER SUBSTRATE-BINDING PROTEIN"/>
    <property type="match status" value="1"/>
</dbReference>
<comment type="similarity">
    <text evidence="2">Belongs to the bacterial solute-binding protein 5 family.</text>
</comment>
<dbReference type="InterPro" id="IPR000914">
    <property type="entry name" value="SBP_5_dom"/>
</dbReference>
<dbReference type="RefSeq" id="WP_395134756.1">
    <property type="nucleotide sequence ID" value="NZ_JBIMPR010000011.1"/>
</dbReference>
<dbReference type="CDD" id="cd08506">
    <property type="entry name" value="PBP2_clavulanate_OppA2"/>
    <property type="match status" value="1"/>
</dbReference>
<organism evidence="5 6">
    <name type="scientific">Paracoccus broussonetiae subsp. drimophilus</name>
    <dbReference type="NCBI Taxonomy" id="3373869"/>
    <lineage>
        <taxon>Bacteria</taxon>
        <taxon>Pseudomonadati</taxon>
        <taxon>Pseudomonadota</taxon>
        <taxon>Alphaproteobacteria</taxon>
        <taxon>Rhodobacterales</taxon>
        <taxon>Paracoccaceae</taxon>
        <taxon>Paracoccus</taxon>
        <taxon>Paracoccus broussonetiae</taxon>
    </lineage>
</organism>
<dbReference type="Pfam" id="PF00496">
    <property type="entry name" value="SBP_bac_5"/>
    <property type="match status" value="1"/>
</dbReference>
<sequence length="582" mass="62611">MSSLLRSARTPMLATTAMLLALVAMPAVAQEGQSGGVLKILGSGDIDHFDAASVGVVTSNNFIRATQRTLVGYDSSTDPAEGVVPKPDLAVELPQPGDDGLTYTFTLRDGAAWDINGTARPIVAADFERGIKRMCNPVLGSSFLTYFTSLIVGMDEFCDGFAKIAPTAEAMKAYVEGTDIPGIETPDDKTVTFHLKEKAGDFIYMLSLPSAAPAPVEILDYIPDSPDFRKNFMASGPYTVADYVPDSTLKLKRNPAWNADSDPLRKAYVDEIELTFGLQPDAAIQQIQAGDADMLYDILVPPALLPMLQATGDDKLVAISVGRTSFIFINTVADNNNGALKDLKVRQALNYAIDKAAIVQQMGGSYVAAPQAGIFGPGLVGYHDFDPYPSADHKGDPEKAKALLAEAGFPDGIKLTMPFRNINDEPAIAQTIQASMKKAGIELELIPVSAADYYSKYMTNQETTKTGAWDIAPVSWSPDWVGGAARSVFQPQFSFDGRHQTYNYTDYNNDAANAKAAEAINAVSADEAGKLWAGVDELVMADAPVVPFISQNVVVYHSEAVKNFLPYALGANGDWSNLWLER</sequence>